<feature type="compositionally biased region" description="Low complexity" evidence="1">
    <location>
        <begin position="265"/>
        <end position="277"/>
    </location>
</feature>
<accession>A0A836CL37</accession>
<gene>
    <name evidence="2" type="ORF">JKP88DRAFT_275174</name>
</gene>
<evidence type="ECO:0000313" key="2">
    <source>
        <dbReference type="EMBL" id="KAG5190302.1"/>
    </source>
</evidence>
<evidence type="ECO:0000313" key="3">
    <source>
        <dbReference type="Proteomes" id="UP000664859"/>
    </source>
</evidence>
<proteinExistence type="predicted"/>
<sequence>MYRIAALSKQGWSRGGESASPSELYPWVPRGSLVGHGDRPHRSEPMLVLKPPFGASAAPAAEGEGDLLFASPPNLHQRTPSWLATAPAAAVLLASRAAAPPGKPGSSLRRSASTGTPDSTRRRSGLARWGQWLRRRCSNGALSGACVRGRSASSSQSSSGSAAAARDAPKLSVRVRSLTSIKDMLTFDSGGGAARHVGGAASAGAIGSGGGGGLRTLGRTAATELHTGSPDVRSEAFPAWGDAEEDGGHWDPGLDIDGEDADTVAAAGGSSSGRLSGLSGGASGDGSSAGGARRRVIESPGSCESCAAAAQDSHDYGCGAAIGCGGGEGAEPLDWRCGAVLIPGAAARRGGEGGVAMLGSDSPPRGGALARCAARPRSASWPGTLC</sequence>
<comment type="caution">
    <text evidence="2">The sequence shown here is derived from an EMBL/GenBank/DDBJ whole genome shotgun (WGS) entry which is preliminary data.</text>
</comment>
<keyword evidence="3" id="KW-1185">Reference proteome</keyword>
<feature type="compositionally biased region" description="Gly residues" evidence="1">
    <location>
        <begin position="278"/>
        <end position="289"/>
    </location>
</feature>
<evidence type="ECO:0000256" key="1">
    <source>
        <dbReference type="SAM" id="MobiDB-lite"/>
    </source>
</evidence>
<dbReference type="EMBL" id="JAFCMP010000035">
    <property type="protein sequence ID" value="KAG5190302.1"/>
    <property type="molecule type" value="Genomic_DNA"/>
</dbReference>
<dbReference type="AlphaFoldDB" id="A0A836CL37"/>
<reference evidence="2" key="1">
    <citation type="submission" date="2021-02" db="EMBL/GenBank/DDBJ databases">
        <title>First Annotated Genome of the Yellow-green Alga Tribonema minus.</title>
        <authorList>
            <person name="Mahan K.M."/>
        </authorList>
    </citation>
    <scope>NUCLEOTIDE SEQUENCE</scope>
    <source>
        <strain evidence="2">UTEX B ZZ1240</strain>
    </source>
</reference>
<feature type="compositionally biased region" description="Polar residues" evidence="1">
    <location>
        <begin position="108"/>
        <end position="118"/>
    </location>
</feature>
<feature type="region of interest" description="Disordered" evidence="1">
    <location>
        <begin position="150"/>
        <end position="169"/>
    </location>
</feature>
<organism evidence="2 3">
    <name type="scientific">Tribonema minus</name>
    <dbReference type="NCBI Taxonomy" id="303371"/>
    <lineage>
        <taxon>Eukaryota</taxon>
        <taxon>Sar</taxon>
        <taxon>Stramenopiles</taxon>
        <taxon>Ochrophyta</taxon>
        <taxon>PX clade</taxon>
        <taxon>Xanthophyceae</taxon>
        <taxon>Tribonematales</taxon>
        <taxon>Tribonemataceae</taxon>
        <taxon>Tribonema</taxon>
    </lineage>
</organism>
<dbReference type="Proteomes" id="UP000664859">
    <property type="component" value="Unassembled WGS sequence"/>
</dbReference>
<feature type="region of interest" description="Disordered" evidence="1">
    <location>
        <begin position="239"/>
        <end position="293"/>
    </location>
</feature>
<name>A0A836CL37_9STRA</name>
<feature type="region of interest" description="Disordered" evidence="1">
    <location>
        <begin position="98"/>
        <end position="127"/>
    </location>
</feature>
<protein>
    <submittedName>
        <fullName evidence="2">Uncharacterized protein</fullName>
    </submittedName>
</protein>
<feature type="compositionally biased region" description="Low complexity" evidence="1">
    <location>
        <begin position="151"/>
        <end position="165"/>
    </location>
</feature>